<dbReference type="InterPro" id="IPR044974">
    <property type="entry name" value="Disease_R_plants"/>
</dbReference>
<dbReference type="InterPro" id="IPR055414">
    <property type="entry name" value="LRR_R13L4/SHOC2-like"/>
</dbReference>
<dbReference type="OrthoDB" id="1160062at2759"/>
<dbReference type="InterPro" id="IPR045344">
    <property type="entry name" value="C-JID"/>
</dbReference>
<dbReference type="GO" id="GO:0043531">
    <property type="term" value="F:ADP binding"/>
    <property type="evidence" value="ECO:0007669"/>
    <property type="project" value="InterPro"/>
</dbReference>
<dbReference type="EMBL" id="CM007651">
    <property type="protein sequence ID" value="ONI28869.1"/>
    <property type="molecule type" value="Genomic_DNA"/>
</dbReference>
<protein>
    <recommendedName>
        <fullName evidence="1">ADP-ribosyl cyclase/cyclic ADP-ribose hydrolase</fullName>
        <ecNumber evidence="1">3.2.2.6</ecNumber>
    </recommendedName>
</protein>
<dbReference type="PROSITE" id="PS51450">
    <property type="entry name" value="LRR"/>
    <property type="match status" value="1"/>
</dbReference>
<dbReference type="Pfam" id="PF23282">
    <property type="entry name" value="WHD_ROQ1"/>
    <property type="match status" value="1"/>
</dbReference>
<dbReference type="PANTHER" id="PTHR11017">
    <property type="entry name" value="LEUCINE-RICH REPEAT-CONTAINING PROTEIN"/>
    <property type="match status" value="1"/>
</dbReference>
<organism evidence="10 11">
    <name type="scientific">Prunus persica</name>
    <name type="common">Peach</name>
    <name type="synonym">Amygdalus persica</name>
    <dbReference type="NCBI Taxonomy" id="3760"/>
    <lineage>
        <taxon>Eukaryota</taxon>
        <taxon>Viridiplantae</taxon>
        <taxon>Streptophyta</taxon>
        <taxon>Embryophyta</taxon>
        <taxon>Tracheophyta</taxon>
        <taxon>Spermatophyta</taxon>
        <taxon>Magnoliopsida</taxon>
        <taxon>eudicotyledons</taxon>
        <taxon>Gunneridae</taxon>
        <taxon>Pentapetalae</taxon>
        <taxon>rosids</taxon>
        <taxon>fabids</taxon>
        <taxon>Rosales</taxon>
        <taxon>Rosaceae</taxon>
        <taxon>Amygdaloideae</taxon>
        <taxon>Amygdaleae</taxon>
        <taxon>Prunus</taxon>
    </lineage>
</organism>
<evidence type="ECO:0000259" key="9">
    <source>
        <dbReference type="PROSITE" id="PS50104"/>
    </source>
</evidence>
<dbReference type="Gene3D" id="3.40.50.10140">
    <property type="entry name" value="Toll/interleukin-1 receptor homology (TIR) domain"/>
    <property type="match status" value="1"/>
</dbReference>
<dbReference type="eggNOG" id="ENOG502QQJE">
    <property type="taxonomic scope" value="Eukaryota"/>
</dbReference>
<dbReference type="InterPro" id="IPR027417">
    <property type="entry name" value="P-loop_NTPase"/>
</dbReference>
<evidence type="ECO:0000256" key="4">
    <source>
        <dbReference type="ARBA" id="ARBA00022801"/>
    </source>
</evidence>
<dbReference type="SUPFAM" id="SSF52540">
    <property type="entry name" value="P-loop containing nucleoside triphosphate hydrolases"/>
    <property type="match status" value="1"/>
</dbReference>
<dbReference type="InterPro" id="IPR000157">
    <property type="entry name" value="TIR_dom"/>
</dbReference>
<feature type="region of interest" description="Disordered" evidence="8">
    <location>
        <begin position="1192"/>
        <end position="1218"/>
    </location>
</feature>
<dbReference type="PANTHER" id="PTHR11017:SF527">
    <property type="entry name" value="TMV RESISTANCE PROTEIN N-LIKE"/>
    <property type="match status" value="1"/>
</dbReference>
<evidence type="ECO:0000256" key="1">
    <source>
        <dbReference type="ARBA" id="ARBA00011982"/>
    </source>
</evidence>
<dbReference type="Pfam" id="PF20160">
    <property type="entry name" value="C-JID"/>
    <property type="match status" value="1"/>
</dbReference>
<dbReference type="InterPro" id="IPR002182">
    <property type="entry name" value="NB-ARC"/>
</dbReference>
<dbReference type="PROSITE" id="PS50104">
    <property type="entry name" value="TIR"/>
    <property type="match status" value="1"/>
</dbReference>
<gene>
    <name evidence="10" type="ORF">PRUPE_1G165300</name>
</gene>
<dbReference type="SMR" id="A0A251QYM3"/>
<evidence type="ECO:0000313" key="11">
    <source>
        <dbReference type="Proteomes" id="UP000006882"/>
    </source>
</evidence>
<keyword evidence="11" id="KW-1185">Reference proteome</keyword>
<dbReference type="InterPro" id="IPR003591">
    <property type="entry name" value="Leu-rich_rpt_typical-subtyp"/>
</dbReference>
<dbReference type="EMBL" id="CM007651">
    <property type="protein sequence ID" value="ONI28868.1"/>
    <property type="molecule type" value="Genomic_DNA"/>
</dbReference>
<dbReference type="Gene3D" id="3.40.50.300">
    <property type="entry name" value="P-loop containing nucleotide triphosphate hydrolases"/>
    <property type="match status" value="1"/>
</dbReference>
<evidence type="ECO:0000256" key="8">
    <source>
        <dbReference type="SAM" id="MobiDB-lite"/>
    </source>
</evidence>
<dbReference type="SMART" id="SM00255">
    <property type="entry name" value="TIR"/>
    <property type="match status" value="1"/>
</dbReference>
<dbReference type="PRINTS" id="PR00364">
    <property type="entry name" value="DISEASERSIST"/>
</dbReference>
<evidence type="ECO:0000313" key="10">
    <source>
        <dbReference type="EMBL" id="ONI28868.1"/>
    </source>
</evidence>
<feature type="compositionally biased region" description="Basic and acidic residues" evidence="8">
    <location>
        <begin position="1205"/>
        <end position="1218"/>
    </location>
</feature>
<dbReference type="InterPro" id="IPR032675">
    <property type="entry name" value="LRR_dom_sf"/>
</dbReference>
<proteinExistence type="predicted"/>
<feature type="domain" description="TIR" evidence="9">
    <location>
        <begin position="18"/>
        <end position="183"/>
    </location>
</feature>
<dbReference type="GO" id="GO:0006952">
    <property type="term" value="P:defense response"/>
    <property type="evidence" value="ECO:0007669"/>
    <property type="project" value="UniProtKB-KW"/>
</dbReference>
<dbReference type="Pfam" id="PF00931">
    <property type="entry name" value="NB-ARC"/>
    <property type="match status" value="1"/>
</dbReference>
<dbReference type="EC" id="3.2.2.6" evidence="1"/>
<dbReference type="SUPFAM" id="SSF52200">
    <property type="entry name" value="Toll/Interleukin receptor TIR domain"/>
    <property type="match status" value="1"/>
</dbReference>
<dbReference type="GO" id="GO:0061809">
    <property type="term" value="F:NAD+ nucleosidase activity, cyclic ADP-ribose generating"/>
    <property type="evidence" value="ECO:0007669"/>
    <property type="project" value="UniProtKB-EC"/>
</dbReference>
<dbReference type="AlphaFoldDB" id="A0A251QYM3"/>
<name>A0A251QYM3_PRUPE</name>
<sequence length="1218" mass="138435">MVLRSPRACMSLPSPSQWKYDVFLSFRGEDTRIGFTDHLYDKLEWQTIKTFRDNEELQRGKTIAPELLTAIEQSRFAIVVLSPNYASSSWCLDEITKIVECMETRGTILPIFYHVDPSDVRKQMGSFAEAFTKHEEIFWKDMAKVRQWREALFKVANFSGWTSKDRYETELIKEIVEVVWNKVHPTLLGSAKNLVGVDFRVKEINLLLDAEANDVRFIGIWGMGGMGKTTIARLVYERVFHNFEVSSFLANVREVSAKHGLVHLQKELLSHILKKESTNVWDVYSGTSMIKNYLCNKKVLLILDDVDELNQLQILLGEKHWFGLGSRIIITTRDQHLLVTHGVEKSYELEGLNEVDALQLFSWNAFKKDHPEEDYLELSKCFMEYAGGLPLALTTLGSFLYKRSRDAWTSALDKLKKAPNRTIFGTLKMSYDGLDEIEKRIFLDVACFLKGYNKERTIEVLDSYGFCPRITVDVLAEKSLLTISDNHVCMHDLIQEMGREIVRQESYEEPGQRSRLWHRDDILNVFTKNRGTKTIEGIVLHLPELEEAHWNPEAFSKMSKLRLLQIHNLSLSQGPKYLSNALKFLDWSWYPSKFLPPTFQPDAISELNLRHSKINRLWNGSKYLGKLKYIDLSYSQSLTMTPDFTGIQNLERLVLEGCTSLVEIHSSISVLKRLKILNLKNCESLKSLPSEVEMESLEVFILSGCSKVKGIPEFVGQMEKLSKLSLDGTSIKKIPSSIERLIGLISLDLRDCKSLICLPSVICGLKSLQNLNMSGCSLLGNLPENLGEIECLEELDLSGTAIGEPPSSLALMKNLKVLSFRGCKGQPPKSWHSFLPFEFFAGKSSGPRGLVLASLKGFCSLKKLDLSDCNLCEGGIPDDIGCMSSLEELSLSRNNFVSLPASLRCLSKLWELNLESCKSLQQLPDLPSNRTLHVKADDCTSLKILPDPPMLSSLYKYFFRAVNGFRLVENNEGCNNIAFLMLQKFRQGVRHSVLKFDIVIPGSEIPDWFSNQTVGDSLMVERPLHLCNSKWMGFVLCAVFGAQENPDLLEFDYFGRHPCGILCYLEIAGSYQFSFPIPDAVLHHSVGHVASDHLWLLYFSRKHHRYENFLKDSCSQVEVLFKPFCSVQKNTCLKLKKCGIHLVYGEDVEELNRKMNQSNSSISLYNAMDVPCCYSEKSSDAEGAVVKRTRKHCDEEEPSAIGSSESDKESLRKRLKED</sequence>
<keyword evidence="2" id="KW-0433">Leucine-rich repeat</keyword>
<dbReference type="Proteomes" id="UP000006882">
    <property type="component" value="Chromosome G1"/>
</dbReference>
<dbReference type="InterPro" id="IPR058192">
    <property type="entry name" value="WHD_ROQ1-like"/>
</dbReference>
<evidence type="ECO:0000256" key="3">
    <source>
        <dbReference type="ARBA" id="ARBA00022737"/>
    </source>
</evidence>
<dbReference type="FunFam" id="3.40.50.10140:FF:000007">
    <property type="entry name" value="Disease resistance protein (TIR-NBS-LRR class)"/>
    <property type="match status" value="1"/>
</dbReference>
<dbReference type="GO" id="GO:0007165">
    <property type="term" value="P:signal transduction"/>
    <property type="evidence" value="ECO:0007669"/>
    <property type="project" value="InterPro"/>
</dbReference>
<dbReference type="InterPro" id="IPR035897">
    <property type="entry name" value="Toll_tir_struct_dom_sf"/>
</dbReference>
<keyword evidence="4" id="KW-0378">Hydrolase</keyword>
<keyword evidence="5" id="KW-0611">Plant defense</keyword>
<dbReference type="Gene3D" id="3.80.10.10">
    <property type="entry name" value="Ribonuclease Inhibitor"/>
    <property type="match status" value="3"/>
</dbReference>
<comment type="catalytic activity">
    <reaction evidence="7">
        <text>NAD(+) + H2O = ADP-D-ribose + nicotinamide + H(+)</text>
        <dbReference type="Rhea" id="RHEA:16301"/>
        <dbReference type="ChEBI" id="CHEBI:15377"/>
        <dbReference type="ChEBI" id="CHEBI:15378"/>
        <dbReference type="ChEBI" id="CHEBI:17154"/>
        <dbReference type="ChEBI" id="CHEBI:57540"/>
        <dbReference type="ChEBI" id="CHEBI:57967"/>
        <dbReference type="EC" id="3.2.2.6"/>
    </reaction>
    <physiologicalReaction direction="left-to-right" evidence="7">
        <dbReference type="Rhea" id="RHEA:16302"/>
    </physiologicalReaction>
</comment>
<dbReference type="Pfam" id="PF23598">
    <property type="entry name" value="LRR_14"/>
    <property type="match status" value="1"/>
</dbReference>
<evidence type="ECO:0000256" key="7">
    <source>
        <dbReference type="ARBA" id="ARBA00047304"/>
    </source>
</evidence>
<dbReference type="Gramene" id="ONI28869">
    <property type="protein sequence ID" value="ONI28869"/>
    <property type="gene ID" value="PRUPE_1G165300"/>
</dbReference>
<keyword evidence="3" id="KW-0677">Repeat</keyword>
<evidence type="ECO:0000256" key="2">
    <source>
        <dbReference type="ARBA" id="ARBA00022614"/>
    </source>
</evidence>
<dbReference type="InterPro" id="IPR042197">
    <property type="entry name" value="Apaf_helical"/>
</dbReference>
<dbReference type="GO" id="GO:0051707">
    <property type="term" value="P:response to other organism"/>
    <property type="evidence" value="ECO:0007669"/>
    <property type="project" value="UniProtKB-ARBA"/>
</dbReference>
<dbReference type="Pfam" id="PF01582">
    <property type="entry name" value="TIR"/>
    <property type="match status" value="1"/>
</dbReference>
<dbReference type="SMART" id="SM00369">
    <property type="entry name" value="LRR_TYP"/>
    <property type="match status" value="2"/>
</dbReference>
<dbReference type="InterPro" id="IPR001611">
    <property type="entry name" value="Leu-rich_rpt"/>
</dbReference>
<dbReference type="Gramene" id="ONI28868">
    <property type="protein sequence ID" value="ONI28868"/>
    <property type="gene ID" value="PRUPE_1G165300"/>
</dbReference>
<reference evidence="10 11" key="1">
    <citation type="journal article" date="2013" name="Nat. Genet.">
        <title>The high-quality draft genome of peach (Prunus persica) identifies unique patterns of genetic diversity, domestication and genome evolution.</title>
        <authorList>
            <consortium name="International Peach Genome Initiative"/>
            <person name="Verde I."/>
            <person name="Abbott A.G."/>
            <person name="Scalabrin S."/>
            <person name="Jung S."/>
            <person name="Shu S."/>
            <person name="Marroni F."/>
            <person name="Zhebentyayeva T."/>
            <person name="Dettori M.T."/>
            <person name="Grimwood J."/>
            <person name="Cattonaro F."/>
            <person name="Zuccolo A."/>
            <person name="Rossini L."/>
            <person name="Jenkins J."/>
            <person name="Vendramin E."/>
            <person name="Meisel L.A."/>
            <person name="Decroocq V."/>
            <person name="Sosinski B."/>
            <person name="Prochnik S."/>
            <person name="Mitros T."/>
            <person name="Policriti A."/>
            <person name="Cipriani G."/>
            <person name="Dondini L."/>
            <person name="Ficklin S."/>
            <person name="Goodstein D.M."/>
            <person name="Xuan P."/>
            <person name="Del Fabbro C."/>
            <person name="Aramini V."/>
            <person name="Copetti D."/>
            <person name="Gonzalez S."/>
            <person name="Horner D.S."/>
            <person name="Falchi R."/>
            <person name="Lucas S."/>
            <person name="Mica E."/>
            <person name="Maldonado J."/>
            <person name="Lazzari B."/>
            <person name="Bielenberg D."/>
            <person name="Pirona R."/>
            <person name="Miculan M."/>
            <person name="Barakat A."/>
            <person name="Testolin R."/>
            <person name="Stella A."/>
            <person name="Tartarini S."/>
            <person name="Tonutti P."/>
            <person name="Arus P."/>
            <person name="Orellana A."/>
            <person name="Wells C."/>
            <person name="Main D."/>
            <person name="Vizzotto G."/>
            <person name="Silva H."/>
            <person name="Salamini F."/>
            <person name="Schmutz J."/>
            <person name="Morgante M."/>
            <person name="Rokhsar D.S."/>
        </authorList>
    </citation>
    <scope>NUCLEOTIDE SEQUENCE [LARGE SCALE GENOMIC DNA]</scope>
    <source>
        <strain evidence="11">cv. Nemared</strain>
    </source>
</reference>
<evidence type="ECO:0000256" key="6">
    <source>
        <dbReference type="ARBA" id="ARBA00023027"/>
    </source>
</evidence>
<reference evidence="10" key="2">
    <citation type="submission" date="2016-12" db="EMBL/GenBank/DDBJ databases">
        <title>WGS assembly of Prunus persica.</title>
        <authorList>
            <person name="Verde I."/>
            <person name="Jenkins J."/>
            <person name="Dondini L."/>
            <person name="Micali S."/>
            <person name="Pagliarani G."/>
            <person name="Vendramin E."/>
            <person name="Paris R."/>
            <person name="Aramini V."/>
            <person name="Gazza L."/>
            <person name="Rossini L."/>
            <person name="Bassi D."/>
            <person name="Troggio M."/>
            <person name="Shu S."/>
            <person name="Grimwood J.H."/>
            <person name="Tartarini S."/>
            <person name="Dettori M.T."/>
            <person name="Schmutz J."/>
        </authorList>
    </citation>
    <scope>NUCLEOTIDE SEQUENCE</scope>
</reference>
<dbReference type="Gene3D" id="1.10.8.430">
    <property type="entry name" value="Helical domain of apoptotic protease-activating factors"/>
    <property type="match status" value="1"/>
</dbReference>
<dbReference type="SUPFAM" id="SSF52058">
    <property type="entry name" value="L domain-like"/>
    <property type="match status" value="2"/>
</dbReference>
<keyword evidence="6" id="KW-0520">NAD</keyword>
<accession>A0A251QYM3</accession>
<dbReference type="Pfam" id="PF00560">
    <property type="entry name" value="LRR_1"/>
    <property type="match status" value="2"/>
</dbReference>
<evidence type="ECO:0000256" key="5">
    <source>
        <dbReference type="ARBA" id="ARBA00022821"/>
    </source>
</evidence>